<feature type="region of interest" description="Disordered" evidence="1">
    <location>
        <begin position="1"/>
        <end position="25"/>
    </location>
</feature>
<dbReference type="AlphaFoldDB" id="A0A8C6YN23"/>
<reference evidence="2" key="1">
    <citation type="submission" date="2025-08" db="UniProtKB">
        <authorList>
            <consortium name="Ensembl"/>
        </authorList>
    </citation>
    <scope>IDENTIFICATION</scope>
</reference>
<reference evidence="2" key="2">
    <citation type="submission" date="2025-09" db="UniProtKB">
        <authorList>
            <consortium name="Ensembl"/>
        </authorList>
    </citation>
    <scope>IDENTIFICATION</scope>
</reference>
<evidence type="ECO:0000313" key="3">
    <source>
        <dbReference type="Proteomes" id="UP000694420"/>
    </source>
</evidence>
<accession>A0A8C6YN23</accession>
<keyword evidence="3" id="KW-1185">Reference proteome</keyword>
<evidence type="ECO:0000313" key="2">
    <source>
        <dbReference type="Ensembl" id="ENSNPEP00000001881.1"/>
    </source>
</evidence>
<protein>
    <submittedName>
        <fullName evidence="2">Uncharacterized protein</fullName>
    </submittedName>
</protein>
<dbReference type="Ensembl" id="ENSNPET00000001918.1">
    <property type="protein sequence ID" value="ENSNPEP00000001881.1"/>
    <property type="gene ID" value="ENSNPEG00000001460.1"/>
</dbReference>
<feature type="region of interest" description="Disordered" evidence="1">
    <location>
        <begin position="55"/>
        <end position="99"/>
    </location>
</feature>
<sequence>RSLPRNELRALSERSPSRNPAQIPRGGQRLCRCLHMVECKAGLGAAVRAPLLQPGASRARGRPPAWAVSGMDPPGGRCAPRVPVSPPRGRVPCGQRGRSVRARSLGPAFPMLPDSAELIFAQGRVR</sequence>
<organism evidence="2 3">
    <name type="scientific">Nothoprocta perdicaria</name>
    <name type="common">Chilean tinamou</name>
    <name type="synonym">Crypturus perdicarius</name>
    <dbReference type="NCBI Taxonomy" id="30464"/>
    <lineage>
        <taxon>Eukaryota</taxon>
        <taxon>Metazoa</taxon>
        <taxon>Chordata</taxon>
        <taxon>Craniata</taxon>
        <taxon>Vertebrata</taxon>
        <taxon>Euteleostomi</taxon>
        <taxon>Archelosauria</taxon>
        <taxon>Archosauria</taxon>
        <taxon>Dinosauria</taxon>
        <taxon>Saurischia</taxon>
        <taxon>Theropoda</taxon>
        <taxon>Coelurosauria</taxon>
        <taxon>Aves</taxon>
        <taxon>Palaeognathae</taxon>
        <taxon>Tinamiformes</taxon>
        <taxon>Tinamidae</taxon>
        <taxon>Nothoprocta</taxon>
    </lineage>
</organism>
<dbReference type="Proteomes" id="UP000694420">
    <property type="component" value="Unplaced"/>
</dbReference>
<name>A0A8C6YN23_NOTPE</name>
<feature type="compositionally biased region" description="Basic and acidic residues" evidence="1">
    <location>
        <begin position="1"/>
        <end position="16"/>
    </location>
</feature>
<proteinExistence type="predicted"/>
<evidence type="ECO:0000256" key="1">
    <source>
        <dbReference type="SAM" id="MobiDB-lite"/>
    </source>
</evidence>